<dbReference type="SMART" id="SM00862">
    <property type="entry name" value="Trans_reg_C"/>
    <property type="match status" value="1"/>
</dbReference>
<dbReference type="Pfam" id="PF00072">
    <property type="entry name" value="Response_reg"/>
    <property type="match status" value="1"/>
</dbReference>
<dbReference type="GO" id="GO:0032993">
    <property type="term" value="C:protein-DNA complex"/>
    <property type="evidence" value="ECO:0007669"/>
    <property type="project" value="TreeGrafter"/>
</dbReference>
<dbReference type="AlphaFoldDB" id="A0A6M0RBQ3"/>
<feature type="DNA-binding region" description="OmpR/PhoB-type" evidence="9">
    <location>
        <begin position="125"/>
        <end position="224"/>
    </location>
</feature>
<keyword evidence="2 8" id="KW-0597">Phosphoprotein</keyword>
<dbReference type="FunFam" id="1.10.10.10:FF:000018">
    <property type="entry name" value="DNA-binding response regulator ResD"/>
    <property type="match status" value="1"/>
</dbReference>
<dbReference type="CDD" id="cd17574">
    <property type="entry name" value="REC_OmpR"/>
    <property type="match status" value="1"/>
</dbReference>
<dbReference type="FunFam" id="3.40.50.2300:FF:000001">
    <property type="entry name" value="DNA-binding response regulator PhoB"/>
    <property type="match status" value="1"/>
</dbReference>
<dbReference type="Gene3D" id="6.10.250.690">
    <property type="match status" value="1"/>
</dbReference>
<evidence type="ECO:0000313" key="12">
    <source>
        <dbReference type="EMBL" id="NEZ47741.1"/>
    </source>
</evidence>
<sequence>MRILIAEDKQDIANLIKVFLQKEGYEVILAKDGQEAFDFLLNDSANLCIFDIMMPKMDGFTLIQKVREFSNVPILVLTAKNMEQDKILGLDLGADDYITKPFSSLELVSRVNAHLRRNYKMNNSNSIIKYGNLKIDQEKYIVYKNGIDCLLTAMEYKLLFKLISSPERVFTKSQLYKAVCNNYIEGDENTIPVHISRLRDKIELDPKVPQYIKTIRGLGYKIEKK</sequence>
<evidence type="ECO:0000256" key="8">
    <source>
        <dbReference type="PROSITE-ProRule" id="PRU00169"/>
    </source>
</evidence>
<evidence type="ECO:0000256" key="6">
    <source>
        <dbReference type="ARBA" id="ARBA00023163"/>
    </source>
</evidence>
<dbReference type="InterPro" id="IPR036388">
    <property type="entry name" value="WH-like_DNA-bd_sf"/>
</dbReference>
<proteinExistence type="predicted"/>
<dbReference type="GO" id="GO:0006355">
    <property type="term" value="P:regulation of DNA-templated transcription"/>
    <property type="evidence" value="ECO:0007669"/>
    <property type="project" value="InterPro"/>
</dbReference>
<evidence type="ECO:0000256" key="4">
    <source>
        <dbReference type="ARBA" id="ARBA00023015"/>
    </source>
</evidence>
<accession>A0A6M0RBQ3</accession>
<gene>
    <name evidence="12" type="ORF">FDF74_11175</name>
</gene>
<name>A0A6M0RBQ3_9CLOT</name>
<dbReference type="PROSITE" id="PS50110">
    <property type="entry name" value="RESPONSE_REGULATORY"/>
    <property type="match status" value="1"/>
</dbReference>
<dbReference type="PANTHER" id="PTHR48111">
    <property type="entry name" value="REGULATOR OF RPOS"/>
    <property type="match status" value="1"/>
</dbReference>
<dbReference type="RefSeq" id="WP_163249639.1">
    <property type="nucleotide sequence ID" value="NZ_SXDP01000012.1"/>
</dbReference>
<evidence type="ECO:0000259" key="10">
    <source>
        <dbReference type="PROSITE" id="PS50110"/>
    </source>
</evidence>
<reference evidence="12 13" key="1">
    <citation type="submission" date="2019-04" db="EMBL/GenBank/DDBJ databases">
        <title>Genome sequencing of Clostridium botulinum Groups I-IV and Clostridium butyricum.</title>
        <authorList>
            <person name="Brunt J."/>
            <person name="Van Vliet A.H.M."/>
            <person name="Stringer S.C."/>
            <person name="Carter A.T."/>
            <person name="Peck M.W."/>
        </authorList>
    </citation>
    <scope>NUCLEOTIDE SEQUENCE [LARGE SCALE GENOMIC DNA]</scope>
    <source>
        <strain evidence="12 13">IFR 18/094</strain>
    </source>
</reference>
<dbReference type="InterPro" id="IPR001867">
    <property type="entry name" value="OmpR/PhoB-type_DNA-bd"/>
</dbReference>
<dbReference type="GO" id="GO:0000156">
    <property type="term" value="F:phosphorelay response regulator activity"/>
    <property type="evidence" value="ECO:0007669"/>
    <property type="project" value="TreeGrafter"/>
</dbReference>
<dbReference type="Proteomes" id="UP000473885">
    <property type="component" value="Unassembled WGS sequence"/>
</dbReference>
<dbReference type="GO" id="GO:0005829">
    <property type="term" value="C:cytosol"/>
    <property type="evidence" value="ECO:0007669"/>
    <property type="project" value="TreeGrafter"/>
</dbReference>
<keyword evidence="6" id="KW-0804">Transcription</keyword>
<protein>
    <recommendedName>
        <fullName evidence="1">Stage 0 sporulation protein A homolog</fullName>
    </recommendedName>
</protein>
<keyword evidence="3" id="KW-0902">Two-component regulatory system</keyword>
<dbReference type="EMBL" id="SXDP01000012">
    <property type="protein sequence ID" value="NEZ47741.1"/>
    <property type="molecule type" value="Genomic_DNA"/>
</dbReference>
<feature type="modified residue" description="4-aspartylphosphate" evidence="8">
    <location>
        <position position="51"/>
    </location>
</feature>
<dbReference type="SUPFAM" id="SSF52172">
    <property type="entry name" value="CheY-like"/>
    <property type="match status" value="1"/>
</dbReference>
<organism evidence="12 13">
    <name type="scientific">Clostridium niameyense</name>
    <dbReference type="NCBI Taxonomy" id="1622073"/>
    <lineage>
        <taxon>Bacteria</taxon>
        <taxon>Bacillati</taxon>
        <taxon>Bacillota</taxon>
        <taxon>Clostridia</taxon>
        <taxon>Eubacteriales</taxon>
        <taxon>Clostridiaceae</taxon>
        <taxon>Clostridium</taxon>
    </lineage>
</organism>
<dbReference type="InterPro" id="IPR039420">
    <property type="entry name" value="WalR-like"/>
</dbReference>
<dbReference type="GO" id="GO:0000976">
    <property type="term" value="F:transcription cis-regulatory region binding"/>
    <property type="evidence" value="ECO:0007669"/>
    <property type="project" value="TreeGrafter"/>
</dbReference>
<comment type="function">
    <text evidence="7">May play the central regulatory role in sporulation. It may be an element of the effector pathway responsible for the activation of sporulation genes in response to nutritional stress. Spo0A may act in concert with spo0H (a sigma factor) to control the expression of some genes that are critical to the sporulation process.</text>
</comment>
<evidence type="ECO:0000313" key="13">
    <source>
        <dbReference type="Proteomes" id="UP000473885"/>
    </source>
</evidence>
<dbReference type="Gene3D" id="1.10.10.10">
    <property type="entry name" value="Winged helix-like DNA-binding domain superfamily/Winged helix DNA-binding domain"/>
    <property type="match status" value="1"/>
</dbReference>
<keyword evidence="5 9" id="KW-0238">DNA-binding</keyword>
<comment type="caution">
    <text evidence="12">The sequence shown here is derived from an EMBL/GenBank/DDBJ whole genome shotgun (WGS) entry which is preliminary data.</text>
</comment>
<evidence type="ECO:0000256" key="2">
    <source>
        <dbReference type="ARBA" id="ARBA00022553"/>
    </source>
</evidence>
<dbReference type="Pfam" id="PF00486">
    <property type="entry name" value="Trans_reg_C"/>
    <property type="match status" value="1"/>
</dbReference>
<keyword evidence="13" id="KW-1185">Reference proteome</keyword>
<dbReference type="InterPro" id="IPR016032">
    <property type="entry name" value="Sig_transdc_resp-reg_C-effctor"/>
</dbReference>
<keyword evidence="4" id="KW-0805">Transcription regulation</keyword>
<dbReference type="SUPFAM" id="SSF46894">
    <property type="entry name" value="C-terminal effector domain of the bipartite response regulators"/>
    <property type="match status" value="1"/>
</dbReference>
<evidence type="ECO:0000256" key="1">
    <source>
        <dbReference type="ARBA" id="ARBA00018672"/>
    </source>
</evidence>
<evidence type="ECO:0000256" key="9">
    <source>
        <dbReference type="PROSITE-ProRule" id="PRU01091"/>
    </source>
</evidence>
<evidence type="ECO:0000256" key="3">
    <source>
        <dbReference type="ARBA" id="ARBA00023012"/>
    </source>
</evidence>
<evidence type="ECO:0000256" key="5">
    <source>
        <dbReference type="ARBA" id="ARBA00023125"/>
    </source>
</evidence>
<feature type="domain" description="Response regulatory" evidence="10">
    <location>
        <begin position="2"/>
        <end position="115"/>
    </location>
</feature>
<dbReference type="InterPro" id="IPR011006">
    <property type="entry name" value="CheY-like_superfamily"/>
</dbReference>
<evidence type="ECO:0000256" key="7">
    <source>
        <dbReference type="ARBA" id="ARBA00024867"/>
    </source>
</evidence>
<dbReference type="PANTHER" id="PTHR48111:SF40">
    <property type="entry name" value="PHOSPHATE REGULON TRANSCRIPTIONAL REGULATORY PROTEIN PHOB"/>
    <property type="match status" value="1"/>
</dbReference>
<dbReference type="PROSITE" id="PS51755">
    <property type="entry name" value="OMPR_PHOB"/>
    <property type="match status" value="1"/>
</dbReference>
<dbReference type="CDD" id="cd00383">
    <property type="entry name" value="trans_reg_C"/>
    <property type="match status" value="1"/>
</dbReference>
<evidence type="ECO:0000259" key="11">
    <source>
        <dbReference type="PROSITE" id="PS51755"/>
    </source>
</evidence>
<dbReference type="Gene3D" id="3.40.50.2300">
    <property type="match status" value="1"/>
</dbReference>
<feature type="domain" description="OmpR/PhoB-type" evidence="11">
    <location>
        <begin position="125"/>
        <end position="224"/>
    </location>
</feature>
<dbReference type="SMART" id="SM00448">
    <property type="entry name" value="REC"/>
    <property type="match status" value="1"/>
</dbReference>
<dbReference type="InterPro" id="IPR001789">
    <property type="entry name" value="Sig_transdc_resp-reg_receiver"/>
</dbReference>